<keyword evidence="2" id="KW-0238">DNA-binding</keyword>
<dbReference type="PANTHER" id="PTHR43130">
    <property type="entry name" value="ARAC-FAMILY TRANSCRIPTIONAL REGULATOR"/>
    <property type="match status" value="1"/>
</dbReference>
<dbReference type="InterPro" id="IPR052158">
    <property type="entry name" value="INH-QAR"/>
</dbReference>
<evidence type="ECO:0000256" key="3">
    <source>
        <dbReference type="ARBA" id="ARBA00023163"/>
    </source>
</evidence>
<evidence type="ECO:0000259" key="5">
    <source>
        <dbReference type="PROSITE" id="PS01124"/>
    </source>
</evidence>
<name>A0A318E6H9_9GAMM</name>
<feature type="domain" description="HTH araC/xylS-type" evidence="5">
    <location>
        <begin position="228"/>
        <end position="326"/>
    </location>
</feature>
<dbReference type="PANTHER" id="PTHR43130:SF3">
    <property type="entry name" value="HTH-TYPE TRANSCRIPTIONAL REGULATOR RV1931C"/>
    <property type="match status" value="1"/>
</dbReference>
<dbReference type="Gene3D" id="1.10.10.60">
    <property type="entry name" value="Homeodomain-like"/>
    <property type="match status" value="2"/>
</dbReference>
<dbReference type="Proteomes" id="UP000248330">
    <property type="component" value="Unassembled WGS sequence"/>
</dbReference>
<dbReference type="Gene3D" id="3.40.50.880">
    <property type="match status" value="1"/>
</dbReference>
<dbReference type="InterPro" id="IPR009057">
    <property type="entry name" value="Homeodomain-like_sf"/>
</dbReference>
<evidence type="ECO:0000256" key="2">
    <source>
        <dbReference type="ARBA" id="ARBA00023125"/>
    </source>
</evidence>
<evidence type="ECO:0000313" key="7">
    <source>
        <dbReference type="Proteomes" id="UP000248330"/>
    </source>
</evidence>
<accession>A0A318E6H9</accession>
<dbReference type="GO" id="GO:0003700">
    <property type="term" value="F:DNA-binding transcription factor activity"/>
    <property type="evidence" value="ECO:0007669"/>
    <property type="project" value="InterPro"/>
</dbReference>
<dbReference type="RefSeq" id="WP_110265417.1">
    <property type="nucleotide sequence ID" value="NZ_CAWNXA010000006.1"/>
</dbReference>
<sequence>MSSPRIKVDLLAVPEVSASALYGMHDVFAAAGRDWPTLIEKRPAQSPFEVRVVASDPGPFRVANGVWLKPDATLGDPPDIVCIPEVAVDPASPLSGRFDAEIAWLQRCHAAHSTLTTSCSGALLLGEAGLLKDCDATTHWLFCDVLARYPGVRVHRDRALVQNDAGRLVMAGGGTGWQDLALYLVARYVSVDAAMQVARLFLINWHDVGQQPFAMLSCNRQKEDAVIGDCQTWIAHNYDRASPVQAMIERSGLTERSFNRRFKKATGMTPMHYVHTLRLEESKLMLERTADPVEAIAESVGYEDASFFNRFFRRSVGLTPAQYRRRFGAMRKTLQQQTARLPPGGQPAAADAVSIRD</sequence>
<dbReference type="PROSITE" id="PS01124">
    <property type="entry name" value="HTH_ARAC_FAMILY_2"/>
    <property type="match status" value="1"/>
</dbReference>
<dbReference type="SUPFAM" id="SSF52317">
    <property type="entry name" value="Class I glutamine amidotransferase-like"/>
    <property type="match status" value="1"/>
</dbReference>
<keyword evidence="7" id="KW-1185">Reference proteome</keyword>
<dbReference type="OrthoDB" id="9803764at2"/>
<dbReference type="PROSITE" id="PS00041">
    <property type="entry name" value="HTH_ARAC_FAMILY_1"/>
    <property type="match status" value="1"/>
</dbReference>
<dbReference type="InterPro" id="IPR018062">
    <property type="entry name" value="HTH_AraC-typ_CS"/>
</dbReference>
<protein>
    <submittedName>
        <fullName evidence="6">AraC family transcriptional regulator with amidase-like domain</fullName>
    </submittedName>
</protein>
<evidence type="ECO:0000256" key="4">
    <source>
        <dbReference type="SAM" id="MobiDB-lite"/>
    </source>
</evidence>
<feature type="region of interest" description="Disordered" evidence="4">
    <location>
        <begin position="338"/>
        <end position="357"/>
    </location>
</feature>
<dbReference type="InterPro" id="IPR020449">
    <property type="entry name" value="Tscrpt_reg_AraC-type_HTH"/>
</dbReference>
<gene>
    <name evidence="6" type="ORF">C8D93_10672</name>
</gene>
<dbReference type="InterPro" id="IPR029062">
    <property type="entry name" value="Class_I_gatase-like"/>
</dbReference>
<dbReference type="SMART" id="SM00342">
    <property type="entry name" value="HTH_ARAC"/>
    <property type="match status" value="1"/>
</dbReference>
<dbReference type="AlphaFoldDB" id="A0A318E6H9"/>
<dbReference type="InterPro" id="IPR018060">
    <property type="entry name" value="HTH_AraC"/>
</dbReference>
<evidence type="ECO:0000313" key="6">
    <source>
        <dbReference type="EMBL" id="PXV67096.1"/>
    </source>
</evidence>
<organism evidence="6 7">
    <name type="scientific">Sinimarinibacterium flocculans</name>
    <dbReference type="NCBI Taxonomy" id="985250"/>
    <lineage>
        <taxon>Bacteria</taxon>
        <taxon>Pseudomonadati</taxon>
        <taxon>Pseudomonadota</taxon>
        <taxon>Gammaproteobacteria</taxon>
        <taxon>Nevskiales</taxon>
        <taxon>Nevskiaceae</taxon>
        <taxon>Sinimarinibacterium</taxon>
    </lineage>
</organism>
<dbReference type="SUPFAM" id="SSF46689">
    <property type="entry name" value="Homeodomain-like"/>
    <property type="match status" value="2"/>
</dbReference>
<reference evidence="6 7" key="1">
    <citation type="submission" date="2018-04" db="EMBL/GenBank/DDBJ databases">
        <title>Genomic Encyclopedia of Type Strains, Phase IV (KMG-IV): sequencing the most valuable type-strain genomes for metagenomic binning, comparative biology and taxonomic classification.</title>
        <authorList>
            <person name="Goeker M."/>
        </authorList>
    </citation>
    <scope>NUCLEOTIDE SEQUENCE [LARGE SCALE GENOMIC DNA]</scope>
    <source>
        <strain evidence="6 7">DSM 104150</strain>
    </source>
</reference>
<keyword evidence="1" id="KW-0805">Transcription regulation</keyword>
<dbReference type="Pfam" id="PF12833">
    <property type="entry name" value="HTH_18"/>
    <property type="match status" value="1"/>
</dbReference>
<evidence type="ECO:0000256" key="1">
    <source>
        <dbReference type="ARBA" id="ARBA00023015"/>
    </source>
</evidence>
<dbReference type="GO" id="GO:0043565">
    <property type="term" value="F:sequence-specific DNA binding"/>
    <property type="evidence" value="ECO:0007669"/>
    <property type="project" value="InterPro"/>
</dbReference>
<proteinExistence type="predicted"/>
<dbReference type="EMBL" id="QICN01000006">
    <property type="protein sequence ID" value="PXV67096.1"/>
    <property type="molecule type" value="Genomic_DNA"/>
</dbReference>
<keyword evidence="3" id="KW-0804">Transcription</keyword>
<dbReference type="PRINTS" id="PR00032">
    <property type="entry name" value="HTHARAC"/>
</dbReference>
<comment type="caution">
    <text evidence="6">The sequence shown here is derived from an EMBL/GenBank/DDBJ whole genome shotgun (WGS) entry which is preliminary data.</text>
</comment>